<evidence type="ECO:0000313" key="3">
    <source>
        <dbReference type="Proteomes" id="UP000005953"/>
    </source>
</evidence>
<evidence type="ECO:0000313" key="2">
    <source>
        <dbReference type="EMBL" id="EAR08966.1"/>
    </source>
</evidence>
<comment type="caution">
    <text evidence="2">The sequence shown here is derived from an EMBL/GenBank/DDBJ whole genome shotgun (WGS) entry which is preliminary data.</text>
</comment>
<dbReference type="EC" id="4.2.1.19" evidence="2"/>
<dbReference type="Gene3D" id="3.40.630.30">
    <property type="match status" value="1"/>
</dbReference>
<dbReference type="AlphaFoldDB" id="A4BFU8"/>
<dbReference type="Proteomes" id="UP000005953">
    <property type="component" value="Unassembled WGS sequence"/>
</dbReference>
<keyword evidence="2" id="KW-0456">Lyase</keyword>
<dbReference type="Pfam" id="PF00583">
    <property type="entry name" value="Acetyltransf_1"/>
    <property type="match status" value="1"/>
</dbReference>
<sequence>MLTAKPPGEHSPMPITLTQVDTDHEIDAGILTSVVKDLPDSHAAVAGLQRWLQSPSDGCLYLAWFNERVVGFALLEGRQLRSLAVHPATRRRGVARRMMSLLMTDGVPLSLSPDCQSEVLTRLLAENASSPSD</sequence>
<organism evidence="2 3">
    <name type="scientific">Reinekea blandensis MED297</name>
    <dbReference type="NCBI Taxonomy" id="314283"/>
    <lineage>
        <taxon>Bacteria</taxon>
        <taxon>Pseudomonadati</taxon>
        <taxon>Pseudomonadota</taxon>
        <taxon>Gammaproteobacteria</taxon>
        <taxon>Oceanospirillales</taxon>
        <taxon>Saccharospirillaceae</taxon>
        <taxon>Reinekea</taxon>
    </lineage>
</organism>
<evidence type="ECO:0000259" key="1">
    <source>
        <dbReference type="PROSITE" id="PS51186"/>
    </source>
</evidence>
<dbReference type="InterPro" id="IPR000182">
    <property type="entry name" value="GNAT_dom"/>
</dbReference>
<dbReference type="InterPro" id="IPR016181">
    <property type="entry name" value="Acyl_CoA_acyltransferase"/>
</dbReference>
<dbReference type="HOGENOM" id="CLU_1905014_0_0_6"/>
<dbReference type="SUPFAM" id="SSF55729">
    <property type="entry name" value="Acyl-CoA N-acyltransferases (Nat)"/>
    <property type="match status" value="1"/>
</dbReference>
<proteinExistence type="predicted"/>
<dbReference type="STRING" id="314283.MED297_03717"/>
<dbReference type="PROSITE" id="PS51186">
    <property type="entry name" value="GNAT"/>
    <property type="match status" value="1"/>
</dbReference>
<dbReference type="GO" id="GO:0016747">
    <property type="term" value="F:acyltransferase activity, transferring groups other than amino-acyl groups"/>
    <property type="evidence" value="ECO:0007669"/>
    <property type="project" value="InterPro"/>
</dbReference>
<dbReference type="CDD" id="cd04301">
    <property type="entry name" value="NAT_SF"/>
    <property type="match status" value="1"/>
</dbReference>
<dbReference type="EMBL" id="AAOE01000014">
    <property type="protein sequence ID" value="EAR08966.1"/>
    <property type="molecule type" value="Genomic_DNA"/>
</dbReference>
<dbReference type="RefSeq" id="WP_008047536.1">
    <property type="nucleotide sequence ID" value="NZ_CH724154.1"/>
</dbReference>
<reference evidence="2 3" key="1">
    <citation type="submission" date="2006-02" db="EMBL/GenBank/DDBJ databases">
        <authorList>
            <person name="Pinhassi J."/>
            <person name="Pedros-Alio C."/>
            <person name="Ferriera S."/>
            <person name="Johnson J."/>
            <person name="Kravitz S."/>
            <person name="Halpern A."/>
            <person name="Remington K."/>
            <person name="Beeson K."/>
            <person name="Tran B."/>
            <person name="Rogers Y.-H."/>
            <person name="Friedman R."/>
            <person name="Venter J.C."/>
        </authorList>
    </citation>
    <scope>NUCLEOTIDE SEQUENCE [LARGE SCALE GENOMIC DNA]</scope>
    <source>
        <strain evidence="2 3">MED297</strain>
    </source>
</reference>
<dbReference type="GO" id="GO:0004424">
    <property type="term" value="F:imidazoleglycerol-phosphate dehydratase activity"/>
    <property type="evidence" value="ECO:0007669"/>
    <property type="project" value="UniProtKB-EC"/>
</dbReference>
<name>A4BFU8_9GAMM</name>
<protein>
    <submittedName>
        <fullName evidence="2">Imidazoleglycerol-phosphate dehydratase</fullName>
        <ecNumber evidence="2">4.2.1.19</ecNumber>
    </submittedName>
</protein>
<dbReference type="OrthoDB" id="6078471at2"/>
<feature type="domain" description="N-acetyltransferase" evidence="1">
    <location>
        <begin position="15"/>
        <end position="133"/>
    </location>
</feature>
<gene>
    <name evidence="2" type="ORF">MED297_03717</name>
</gene>
<accession>A4BFU8</accession>
<keyword evidence="3" id="KW-1185">Reference proteome</keyword>